<dbReference type="AlphaFoldDB" id="A0A836HP89"/>
<proteinExistence type="predicted"/>
<dbReference type="Proteomes" id="UP000673552">
    <property type="component" value="Unassembled WGS sequence"/>
</dbReference>
<dbReference type="KEGG" id="lmat:92517008"/>
<dbReference type="SUPFAM" id="SSF54919">
    <property type="entry name" value="Nucleoside diphosphate kinase, NDK"/>
    <property type="match status" value="1"/>
</dbReference>
<reference evidence="3" key="1">
    <citation type="journal article" date="2021" name="Microbiol. Resour. Announc.">
        <title>LGAAP: Leishmaniinae Genome Assembly and Annotation Pipeline.</title>
        <authorList>
            <person name="Almutairi H."/>
            <person name="Urbaniak M.D."/>
            <person name="Bates M.D."/>
            <person name="Jariyapan N."/>
            <person name="Kwakye-Nuako G."/>
            <person name="Thomaz-Soccol V."/>
            <person name="Al-Salem W.S."/>
            <person name="Dillon R.J."/>
            <person name="Bates P.A."/>
            <person name="Gatherer D."/>
        </authorList>
    </citation>
    <scope>NUCLEOTIDE SEQUENCE [LARGE SCALE GENOMIC DNA]</scope>
</reference>
<organism evidence="2 3">
    <name type="scientific">Leishmania martiniquensis</name>
    <dbReference type="NCBI Taxonomy" id="1580590"/>
    <lineage>
        <taxon>Eukaryota</taxon>
        <taxon>Discoba</taxon>
        <taxon>Euglenozoa</taxon>
        <taxon>Kinetoplastea</taxon>
        <taxon>Metakinetoplastina</taxon>
        <taxon>Trypanosomatida</taxon>
        <taxon>Trypanosomatidae</taxon>
        <taxon>Leishmaniinae</taxon>
        <taxon>Leishmania</taxon>
    </lineage>
</organism>
<feature type="compositionally biased region" description="Low complexity" evidence="1">
    <location>
        <begin position="68"/>
        <end position="91"/>
    </location>
</feature>
<evidence type="ECO:0000313" key="3">
    <source>
        <dbReference type="Proteomes" id="UP000673552"/>
    </source>
</evidence>
<dbReference type="InterPro" id="IPR036850">
    <property type="entry name" value="NDK-like_dom_sf"/>
</dbReference>
<keyword evidence="3" id="KW-1185">Reference proteome</keyword>
<sequence>MATPEGEVEPQWTLLVCMPRCQAAHPVIVRELLDHGVDIVARRFTLTPDQALVIVKQYTYLRRRATEPDPSTSVAPAAAPVGAPAQPSSSSELRRTGWPEPPFQQAPVRLPHLKSQQQAKSQAESGQLLANIMRLAQGHRTQQKTGPSPVTICGKGVDCARGAVAPPSFSAALFLHENKEGGSGENSEPTLSSPRAAPHSACAAREATPVPYQSGRPHALSSPSATASPKRCTSGADGHTFASDPQALQQVESLLHGGTVLVLLLRAVKAVELLVRLAGPEDPHEAQRVAPGSWSARYGASEAQMGVYTPSSRTDARAAVQAVFGEQCAPRTDHSKSQVHLQERLAHGLGGAFPVIAAPPAAPLSFAQILLALRAGLPTEQRISYYTGVHDSAPLVASTIASTSTAVAEGLDALASVPQASIDSGGNAVSAATMRPDSCMYQSTFSQ</sequence>
<comment type="caution">
    <text evidence="2">The sequence shown here is derived from an EMBL/GenBank/DDBJ whole genome shotgun (WGS) entry which is preliminary data.</text>
</comment>
<dbReference type="OrthoDB" id="2162449at2759"/>
<name>A0A836HP89_9TRYP</name>
<dbReference type="RefSeq" id="XP_067180700.1">
    <property type="nucleotide sequence ID" value="XM_067324496.1"/>
</dbReference>
<dbReference type="Gene3D" id="3.30.70.141">
    <property type="entry name" value="Nucleoside diphosphate kinase-like domain"/>
    <property type="match status" value="1"/>
</dbReference>
<feature type="region of interest" description="Disordered" evidence="1">
    <location>
        <begin position="179"/>
        <end position="238"/>
    </location>
</feature>
<dbReference type="EMBL" id="JAFEUZ010000010">
    <property type="protein sequence ID" value="KAG5485028.1"/>
    <property type="molecule type" value="Genomic_DNA"/>
</dbReference>
<reference evidence="3" key="2">
    <citation type="journal article" date="2021" name="Sci. Data">
        <title>Chromosome-scale genome sequencing, assembly and annotation of six genomes from subfamily Leishmaniinae.</title>
        <authorList>
            <person name="Almutairi H."/>
            <person name="Urbaniak M.D."/>
            <person name="Bates M.D."/>
            <person name="Jariyapan N."/>
            <person name="Kwakye-Nuako G."/>
            <person name="Thomaz Soccol V."/>
            <person name="Al-Salem W.S."/>
            <person name="Dillon R.J."/>
            <person name="Bates P.A."/>
            <person name="Gatherer D."/>
        </authorList>
    </citation>
    <scope>NUCLEOTIDE SEQUENCE [LARGE SCALE GENOMIC DNA]</scope>
</reference>
<feature type="region of interest" description="Disordered" evidence="1">
    <location>
        <begin position="66"/>
        <end position="106"/>
    </location>
</feature>
<evidence type="ECO:0000256" key="1">
    <source>
        <dbReference type="SAM" id="MobiDB-lite"/>
    </source>
</evidence>
<evidence type="ECO:0008006" key="4">
    <source>
        <dbReference type="Google" id="ProtNLM"/>
    </source>
</evidence>
<protein>
    <recommendedName>
        <fullName evidence="4">Nucleoside diphosphate kinase-like domain-containing protein</fullName>
    </recommendedName>
</protein>
<dbReference type="GeneID" id="92517008"/>
<evidence type="ECO:0000313" key="2">
    <source>
        <dbReference type="EMBL" id="KAG5485028.1"/>
    </source>
</evidence>
<gene>
    <name evidence="2" type="ORF">LSCM1_07108</name>
</gene>
<accession>A0A836HP89</accession>